<evidence type="ECO:0000313" key="1">
    <source>
        <dbReference type="EMBL" id="PQV63656.1"/>
    </source>
</evidence>
<evidence type="ECO:0000313" key="2">
    <source>
        <dbReference type="Proteomes" id="UP000237684"/>
    </source>
</evidence>
<dbReference type="InParanoid" id="A0A2S8SSA5"/>
<protein>
    <submittedName>
        <fullName evidence="1">Putative dehydrogenase</fullName>
    </submittedName>
</protein>
<organism evidence="1 2">
    <name type="scientific">Abditibacterium utsteinense</name>
    <dbReference type="NCBI Taxonomy" id="1960156"/>
    <lineage>
        <taxon>Bacteria</taxon>
        <taxon>Pseudomonadati</taxon>
        <taxon>Abditibacteriota</taxon>
        <taxon>Abditibacteriia</taxon>
        <taxon>Abditibacteriales</taxon>
        <taxon>Abditibacteriaceae</taxon>
        <taxon>Abditibacterium</taxon>
    </lineage>
</organism>
<name>A0A2S8SSA5_9BACT</name>
<dbReference type="Gene3D" id="3.30.360.10">
    <property type="entry name" value="Dihydrodipicolinate Reductase, domain 2"/>
    <property type="match status" value="1"/>
</dbReference>
<dbReference type="Proteomes" id="UP000237684">
    <property type="component" value="Unassembled WGS sequence"/>
</dbReference>
<sequence length="422" mass="44268">MQRVRIGIIGTGVSVEWAILPALLGPDVLSPPDTGAWWQRRPAPSGDIRYQAPASPVVMALGEAPNDAQFSEGKEGKAGKISARLEVLGRAARDAALYATPRALLREMPLDALLIAGGDEEIDCAALADLVARAPGAQQNIAPPRWIWIDGAPARTLAGLGAFARASSGGPSLWIAAPLRRAAAHRAARRLLERDGIGEVTAIQARFPFALDAARFGAAYAAFDLLLSFVPAGHGAPREVFAIRHPDGAASLVLKLAGGASISALFGAADIWNAPLPRLEICGTQGRFLVCESGRRLWHHVPREGARLWEPPGLAAHVSASNVSGYAEDLKAFLEVCVNNPAPFNAERALDDAARTLGALEGAFASLQSGTTQHIEARGTLLAAGAAPFPSAKHTFGSPRTAHDFDAPATVTPPRNLTLELS</sequence>
<dbReference type="EMBL" id="NIGF01000010">
    <property type="protein sequence ID" value="PQV63656.1"/>
    <property type="molecule type" value="Genomic_DNA"/>
</dbReference>
<accession>A0A2S8SSA5</accession>
<proteinExistence type="predicted"/>
<dbReference type="AlphaFoldDB" id="A0A2S8SSA5"/>
<dbReference type="SUPFAM" id="SSF55347">
    <property type="entry name" value="Glyceraldehyde-3-phosphate dehydrogenase-like, C-terminal domain"/>
    <property type="match status" value="1"/>
</dbReference>
<dbReference type="RefSeq" id="WP_105484067.1">
    <property type="nucleotide sequence ID" value="NZ_NIGF01000010.1"/>
</dbReference>
<gene>
    <name evidence="1" type="ORF">B1R32_110122</name>
</gene>
<reference evidence="1 2" key="1">
    <citation type="journal article" date="2018" name="Syst. Appl. Microbiol.">
        <title>Abditibacterium utsteinense sp. nov., the first cultivated member of candidate phylum FBP, isolated from ice-free Antarctic soil samples.</title>
        <authorList>
            <person name="Tahon G."/>
            <person name="Tytgat B."/>
            <person name="Lebbe L."/>
            <person name="Carlier A."/>
            <person name="Willems A."/>
        </authorList>
    </citation>
    <scope>NUCLEOTIDE SEQUENCE [LARGE SCALE GENOMIC DNA]</scope>
    <source>
        <strain evidence="1 2">LMG 29911</strain>
    </source>
</reference>
<comment type="caution">
    <text evidence="1">The sequence shown here is derived from an EMBL/GenBank/DDBJ whole genome shotgun (WGS) entry which is preliminary data.</text>
</comment>
<keyword evidence="2" id="KW-1185">Reference proteome</keyword>